<proteinExistence type="predicted"/>
<organism evidence="1 2">
    <name type="scientific">Cellulomonas septica</name>
    <dbReference type="NCBI Taxonomy" id="285080"/>
    <lineage>
        <taxon>Bacteria</taxon>
        <taxon>Bacillati</taxon>
        <taxon>Actinomycetota</taxon>
        <taxon>Actinomycetes</taxon>
        <taxon>Micrococcales</taxon>
        <taxon>Cellulomonadaceae</taxon>
        <taxon>Cellulomonas</taxon>
    </lineage>
</organism>
<keyword evidence="2" id="KW-1185">Reference proteome</keyword>
<dbReference type="Proteomes" id="UP000777774">
    <property type="component" value="Unassembled WGS sequence"/>
</dbReference>
<gene>
    <name evidence="1" type="ORF">HGA02_14510</name>
</gene>
<dbReference type="InterPro" id="IPR027417">
    <property type="entry name" value="P-loop_NTPase"/>
</dbReference>
<protein>
    <submittedName>
        <fullName evidence="1">AAA family ATPase</fullName>
    </submittedName>
</protein>
<dbReference type="EMBL" id="JAAXOY010000433">
    <property type="protein sequence ID" value="NKY40692.1"/>
    <property type="molecule type" value="Genomic_DNA"/>
</dbReference>
<comment type="caution">
    <text evidence="1">The sequence shown here is derived from an EMBL/GenBank/DDBJ whole genome shotgun (WGS) entry which is preliminary data.</text>
</comment>
<name>A0ABX1K4Y5_9CELL</name>
<accession>A0ABX1K4Y5</accession>
<reference evidence="1 2" key="1">
    <citation type="submission" date="2020-04" db="EMBL/GenBank/DDBJ databases">
        <title>MicrobeNet Type strains.</title>
        <authorList>
            <person name="Nicholson A.C."/>
        </authorList>
    </citation>
    <scope>NUCLEOTIDE SEQUENCE [LARGE SCALE GENOMIC DNA]</scope>
    <source>
        <strain evidence="1 2">ATCC BAA-787</strain>
    </source>
</reference>
<dbReference type="Gene3D" id="3.40.50.300">
    <property type="entry name" value="P-loop containing nucleotide triphosphate hydrolases"/>
    <property type="match status" value="1"/>
</dbReference>
<dbReference type="SUPFAM" id="SSF52540">
    <property type="entry name" value="P-loop containing nucleoside triphosphate hydrolases"/>
    <property type="match status" value="1"/>
</dbReference>
<evidence type="ECO:0000313" key="2">
    <source>
        <dbReference type="Proteomes" id="UP000777774"/>
    </source>
</evidence>
<sequence>MSSPSRGGRVTVPTSRTDAVDVVVARVRAARPRLGGVRLVCVDGPAGSGKSTLARRVGAALGATVLHLDDLLDGWSDLEGVWERLDAQVLEPLAAGRPGRYRRYDWTAGAFAEWHDVPVPDVLVLDGCGSARTAADPVAAVKVWVEAPRDLRLSRGLERDGDDAREHWLAWMVAESAHFARERTRERADVHVDAVGRLVEP</sequence>
<evidence type="ECO:0000313" key="1">
    <source>
        <dbReference type="EMBL" id="NKY40692.1"/>
    </source>
</evidence>